<feature type="transmembrane region" description="Helical" evidence="1">
    <location>
        <begin position="55"/>
        <end position="74"/>
    </location>
</feature>
<proteinExistence type="predicted"/>
<dbReference type="Proteomes" id="UP001242010">
    <property type="component" value="Chromosome"/>
</dbReference>
<reference evidence="3" key="1">
    <citation type="journal article" date="2023" name="Int. J. Syst. Evol. Microbiol.">
        <title>Mesoterricola silvestris gen. nov., sp. nov., Mesoterricola sediminis sp. nov., Geothrix oryzae sp. nov., Geothrix edaphica sp. nov., Geothrix rubra sp. nov., and Geothrix limicola sp. nov., six novel members of Acidobacteriota isolated from soils.</title>
        <authorList>
            <person name="Itoh H."/>
            <person name="Sugisawa Y."/>
            <person name="Mise K."/>
            <person name="Xu Z."/>
            <person name="Kuniyasu M."/>
            <person name="Ushijima N."/>
            <person name="Kawano K."/>
            <person name="Kobayashi E."/>
            <person name="Shiratori Y."/>
            <person name="Masuda Y."/>
            <person name="Senoo K."/>
        </authorList>
    </citation>
    <scope>NUCLEOTIDE SEQUENCE [LARGE SCALE GENOMIC DNA]</scope>
    <source>
        <strain evidence="3">Red222</strain>
    </source>
</reference>
<dbReference type="RefSeq" id="WP_286354302.1">
    <property type="nucleotide sequence ID" value="NZ_AP027079.1"/>
</dbReference>
<keyword evidence="1" id="KW-1133">Transmembrane helix</keyword>
<name>A0ABN6V153_9BACT</name>
<sequence length="109" mass="12185">MNRPSADPLAQRLEAWGHEEIRHTTVRWTPEFLQLRAWLARGQDRTNLVRRIERGTWMLTAAAGAAGLGFGWPLGGWATVTQAPLLVLPPFLSLGLLGRSLWVLMEAET</sequence>
<accession>A0ABN6V153</accession>
<keyword evidence="3" id="KW-1185">Reference proteome</keyword>
<evidence type="ECO:0000313" key="2">
    <source>
        <dbReference type="EMBL" id="BDU70586.1"/>
    </source>
</evidence>
<evidence type="ECO:0008006" key="4">
    <source>
        <dbReference type="Google" id="ProtNLM"/>
    </source>
</evidence>
<evidence type="ECO:0000256" key="1">
    <source>
        <dbReference type="SAM" id="Phobius"/>
    </source>
</evidence>
<keyword evidence="1" id="KW-0472">Membrane</keyword>
<keyword evidence="1" id="KW-0812">Transmembrane</keyword>
<feature type="transmembrane region" description="Helical" evidence="1">
    <location>
        <begin position="86"/>
        <end position="105"/>
    </location>
</feature>
<protein>
    <recommendedName>
        <fullName evidence="4">DUF2868 domain-containing protein</fullName>
    </recommendedName>
</protein>
<dbReference type="EMBL" id="AP027079">
    <property type="protein sequence ID" value="BDU70586.1"/>
    <property type="molecule type" value="Genomic_DNA"/>
</dbReference>
<evidence type="ECO:0000313" key="3">
    <source>
        <dbReference type="Proteomes" id="UP001242010"/>
    </source>
</evidence>
<gene>
    <name evidence="2" type="ORF">GETHOR_26870</name>
</gene>
<organism evidence="2 3">
    <name type="scientific">Geothrix oryzae</name>
    <dbReference type="NCBI Taxonomy" id="2927975"/>
    <lineage>
        <taxon>Bacteria</taxon>
        <taxon>Pseudomonadati</taxon>
        <taxon>Acidobacteriota</taxon>
        <taxon>Holophagae</taxon>
        <taxon>Holophagales</taxon>
        <taxon>Holophagaceae</taxon>
        <taxon>Geothrix</taxon>
    </lineage>
</organism>